<dbReference type="InterPro" id="IPR045865">
    <property type="entry name" value="ACT-like_dom_sf"/>
</dbReference>
<dbReference type="AlphaFoldDB" id="A0A2A9PCA5"/>
<reference evidence="2 3" key="1">
    <citation type="journal article" date="2015" name="BMC Genomics">
        <title>Gene expression during zombie ant biting behavior reflects the complexity underlying fungal parasitic behavioral manipulation.</title>
        <authorList>
            <person name="de Bekker C."/>
            <person name="Ohm R.A."/>
            <person name="Loreto R.G."/>
            <person name="Sebastian A."/>
            <person name="Albert I."/>
            <person name="Merrow M."/>
            <person name="Brachmann A."/>
            <person name="Hughes D.P."/>
        </authorList>
    </citation>
    <scope>NUCLEOTIDE SEQUENCE [LARGE SCALE GENOMIC DNA]</scope>
    <source>
        <strain evidence="2 3">SC16a</strain>
    </source>
</reference>
<dbReference type="OrthoDB" id="58529at2759"/>
<dbReference type="GO" id="GO:0006520">
    <property type="term" value="P:amino acid metabolic process"/>
    <property type="evidence" value="ECO:0007669"/>
    <property type="project" value="UniProtKB-ARBA"/>
</dbReference>
<organism evidence="2 3">
    <name type="scientific">Ophiocordyceps unilateralis</name>
    <name type="common">Zombie-ant fungus</name>
    <name type="synonym">Torrubia unilateralis</name>
    <dbReference type="NCBI Taxonomy" id="268505"/>
    <lineage>
        <taxon>Eukaryota</taxon>
        <taxon>Fungi</taxon>
        <taxon>Dikarya</taxon>
        <taxon>Ascomycota</taxon>
        <taxon>Pezizomycotina</taxon>
        <taxon>Sordariomycetes</taxon>
        <taxon>Hypocreomycetidae</taxon>
        <taxon>Hypocreales</taxon>
        <taxon>Ophiocordycipitaceae</taxon>
        <taxon>Ophiocordyceps</taxon>
    </lineage>
</organism>
<gene>
    <name evidence="2" type="ORF">XA68_13574</name>
</gene>
<dbReference type="GO" id="GO:0046394">
    <property type="term" value="P:carboxylic acid biosynthetic process"/>
    <property type="evidence" value="ECO:0007669"/>
    <property type="project" value="UniProtKB-ARBA"/>
</dbReference>
<dbReference type="Proteomes" id="UP000037136">
    <property type="component" value="Unassembled WGS sequence"/>
</dbReference>
<dbReference type="EMBL" id="LAZP02000284">
    <property type="protein sequence ID" value="PFH58510.1"/>
    <property type="molecule type" value="Genomic_DNA"/>
</dbReference>
<dbReference type="Gene3D" id="3.30.2130.10">
    <property type="entry name" value="VC0802-like"/>
    <property type="match status" value="1"/>
</dbReference>
<name>A0A2A9PCA5_OPHUN</name>
<dbReference type="PANTHER" id="PTHR31131">
    <property type="entry name" value="CHROMOSOME 1, WHOLE GENOME SHOTGUN SEQUENCE"/>
    <property type="match status" value="1"/>
</dbReference>
<sequence length="383" mass="42324">MNAQISFIDYEYNLIYIPLELFRQFLQPILRVLLPQTQSLDASPQCPEHELEGLTADNQHGFLNISITPLEVSIVAHASWSRNVLEPVIDALPRHQAASVSVFRDAYMVLCIISADLDAAGRVMELSSPLALAGVPIFFITTYFSDFILCPKSERRKVIKALSDHGFELSENQSSFVSSYVHGRKGSTSHSLTSPVGPPRPSNAAELQARTFDLLQKRSVAPYVEDGLELVQCSGREISRQANAYGSRQQVQRRQSWIENVDTKLYTGIISALVSRPRFLSVTLAQDDPPSLLLDRKLLPLFSDSIVGDTDFTLVPIFLDLVDLPSEVTGIVCGVAGRLVKDMHMTETSQLSYLSTARAGAVILSKEQAKRALTILRPLLVGK</sequence>
<dbReference type="PANTHER" id="PTHR31131:SF6">
    <property type="entry name" value="CASTOR ACT DOMAIN-CONTAINING PROTEIN"/>
    <property type="match status" value="1"/>
</dbReference>
<comment type="caution">
    <text evidence="2">The sequence shown here is derived from an EMBL/GenBank/DDBJ whole genome shotgun (WGS) entry which is preliminary data.</text>
</comment>
<keyword evidence="3" id="KW-1185">Reference proteome</keyword>
<protein>
    <recommendedName>
        <fullName evidence="1">CASTOR ACT domain-containing protein</fullName>
    </recommendedName>
</protein>
<evidence type="ECO:0000313" key="3">
    <source>
        <dbReference type="Proteomes" id="UP000037136"/>
    </source>
</evidence>
<evidence type="ECO:0000313" key="2">
    <source>
        <dbReference type="EMBL" id="PFH58510.1"/>
    </source>
</evidence>
<dbReference type="InterPro" id="IPR051719">
    <property type="entry name" value="CASTOR_mTORC1"/>
</dbReference>
<dbReference type="InterPro" id="IPR027795">
    <property type="entry name" value="CASTOR_ACT_dom"/>
</dbReference>
<dbReference type="STRING" id="268505.A0A2A9PCA5"/>
<dbReference type="SUPFAM" id="SSF55021">
    <property type="entry name" value="ACT-like"/>
    <property type="match status" value="1"/>
</dbReference>
<accession>A0A2A9PCA5</accession>
<dbReference type="Pfam" id="PF13840">
    <property type="entry name" value="ACT_7"/>
    <property type="match status" value="1"/>
</dbReference>
<feature type="domain" description="CASTOR ACT" evidence="1">
    <location>
        <begin position="104"/>
        <end position="164"/>
    </location>
</feature>
<reference evidence="2 3" key="2">
    <citation type="journal article" date="2017" name="Sci. Rep.">
        <title>Ant-infecting Ophiocordyceps genomes reveal a high diversity of potential behavioral manipulation genes and a possible major role for enterotoxins.</title>
        <authorList>
            <person name="de Bekker C."/>
            <person name="Ohm R.A."/>
            <person name="Evans H.C."/>
            <person name="Brachmann A."/>
            <person name="Hughes D.P."/>
        </authorList>
    </citation>
    <scope>NUCLEOTIDE SEQUENCE [LARGE SCALE GENOMIC DNA]</scope>
    <source>
        <strain evidence="2 3">SC16a</strain>
    </source>
</reference>
<evidence type="ECO:0000259" key="1">
    <source>
        <dbReference type="Pfam" id="PF13840"/>
    </source>
</evidence>
<proteinExistence type="predicted"/>